<dbReference type="AlphaFoldDB" id="A0A1F5B421"/>
<dbReference type="InterPro" id="IPR036237">
    <property type="entry name" value="Xyl_isomerase-like_sf"/>
</dbReference>
<dbReference type="EMBL" id="MEYK01000015">
    <property type="protein sequence ID" value="OGD25331.1"/>
    <property type="molecule type" value="Genomic_DNA"/>
</dbReference>
<dbReference type="Gene3D" id="3.20.20.150">
    <property type="entry name" value="Divalent-metal-dependent TIM barrel enzymes"/>
    <property type="match status" value="1"/>
</dbReference>
<organism evidence="2 3">
    <name type="scientific">Candidatus Azambacteria bacterium RIFCSPHIGHO2_01_FULL_40_24</name>
    <dbReference type="NCBI Taxonomy" id="1797301"/>
    <lineage>
        <taxon>Bacteria</taxon>
        <taxon>Candidatus Azamiibacteriota</taxon>
    </lineage>
</organism>
<evidence type="ECO:0000313" key="3">
    <source>
        <dbReference type="Proteomes" id="UP000176431"/>
    </source>
</evidence>
<protein>
    <recommendedName>
        <fullName evidence="1">Xylose isomerase-like TIM barrel domain-containing protein</fullName>
    </recommendedName>
</protein>
<evidence type="ECO:0000259" key="1">
    <source>
        <dbReference type="Pfam" id="PF01261"/>
    </source>
</evidence>
<reference evidence="2 3" key="1">
    <citation type="journal article" date="2016" name="Nat. Commun.">
        <title>Thousands of microbial genomes shed light on interconnected biogeochemical processes in an aquifer system.</title>
        <authorList>
            <person name="Anantharaman K."/>
            <person name="Brown C.T."/>
            <person name="Hug L.A."/>
            <person name="Sharon I."/>
            <person name="Castelle C.J."/>
            <person name="Probst A.J."/>
            <person name="Thomas B.C."/>
            <person name="Singh A."/>
            <person name="Wilkins M.J."/>
            <person name="Karaoz U."/>
            <person name="Brodie E.L."/>
            <person name="Williams K.H."/>
            <person name="Hubbard S.S."/>
            <person name="Banfield J.F."/>
        </authorList>
    </citation>
    <scope>NUCLEOTIDE SEQUENCE [LARGE SCALE GENOMIC DNA]</scope>
</reference>
<dbReference type="Pfam" id="PF01261">
    <property type="entry name" value="AP_endonuc_2"/>
    <property type="match status" value="1"/>
</dbReference>
<proteinExistence type="predicted"/>
<dbReference type="Proteomes" id="UP000176431">
    <property type="component" value="Unassembled WGS sequence"/>
</dbReference>
<feature type="domain" description="Xylose isomerase-like TIM barrel" evidence="1">
    <location>
        <begin position="31"/>
        <end position="269"/>
    </location>
</feature>
<dbReference type="InterPro" id="IPR013022">
    <property type="entry name" value="Xyl_isomerase-like_TIM-brl"/>
</dbReference>
<evidence type="ECO:0000313" key="2">
    <source>
        <dbReference type="EMBL" id="OGD25331.1"/>
    </source>
</evidence>
<accession>A0A1F5B421</accession>
<gene>
    <name evidence="2" type="ORF">A2819_00420</name>
</gene>
<dbReference type="SUPFAM" id="SSF51658">
    <property type="entry name" value="Xylose isomerase-like"/>
    <property type="match status" value="1"/>
</dbReference>
<dbReference type="PANTHER" id="PTHR12110:SF53">
    <property type="entry name" value="BLR5974 PROTEIN"/>
    <property type="match status" value="1"/>
</dbReference>
<dbReference type="PANTHER" id="PTHR12110">
    <property type="entry name" value="HYDROXYPYRUVATE ISOMERASE"/>
    <property type="match status" value="1"/>
</dbReference>
<name>A0A1F5B421_9BACT</name>
<dbReference type="InterPro" id="IPR050312">
    <property type="entry name" value="IolE/XylAMocC-like"/>
</dbReference>
<sequence length="275" mass="31630">MIPKIGIMQGRLSPPQDGRFQFFPKNWQAEFSQAQQLGFDSIEWIYDEDNWDIRWGFNPVLDREWRDEIRNISSKHGVGIHSMCVDYFMNSGFLRPNDNQVYILNALVFVARALGIKNIVLPFLEKATIKNRKQKKEVIENVSSVLDLCHLFGVKLALETELDAVNLRHFIRAFQSPYVGICYDLGNTVSYGHDSPKDIGFLGDLIFEVHIKDRKIGSAKSINLGEGDVDFDGCFRALKSIGFNGPMILQANRSDVYYLDDAKRQLDFVRTKWRN</sequence>
<comment type="caution">
    <text evidence="2">The sequence shown here is derived from an EMBL/GenBank/DDBJ whole genome shotgun (WGS) entry which is preliminary data.</text>
</comment>